<dbReference type="Proteomes" id="UP001431783">
    <property type="component" value="Unassembled WGS sequence"/>
</dbReference>
<dbReference type="EMBL" id="JARQZJ010000015">
    <property type="protein sequence ID" value="KAK9873032.1"/>
    <property type="molecule type" value="Genomic_DNA"/>
</dbReference>
<accession>A0AAW1TY45</accession>
<name>A0AAW1TY45_9CUCU</name>
<keyword evidence="2" id="KW-1185">Reference proteome</keyword>
<protein>
    <submittedName>
        <fullName evidence="1">Uncharacterized protein</fullName>
    </submittedName>
</protein>
<dbReference type="AlphaFoldDB" id="A0AAW1TY45"/>
<organism evidence="1 2">
    <name type="scientific">Henosepilachna vigintioctopunctata</name>
    <dbReference type="NCBI Taxonomy" id="420089"/>
    <lineage>
        <taxon>Eukaryota</taxon>
        <taxon>Metazoa</taxon>
        <taxon>Ecdysozoa</taxon>
        <taxon>Arthropoda</taxon>
        <taxon>Hexapoda</taxon>
        <taxon>Insecta</taxon>
        <taxon>Pterygota</taxon>
        <taxon>Neoptera</taxon>
        <taxon>Endopterygota</taxon>
        <taxon>Coleoptera</taxon>
        <taxon>Polyphaga</taxon>
        <taxon>Cucujiformia</taxon>
        <taxon>Coccinelloidea</taxon>
        <taxon>Coccinellidae</taxon>
        <taxon>Epilachninae</taxon>
        <taxon>Epilachnini</taxon>
        <taxon>Henosepilachna</taxon>
    </lineage>
</organism>
<sequence length="109" mass="12450">MGEDDSIKKWTCSTVTNDPSLPATQKYSGGFVYKSDLLVLKQKIVNKISMSFNAKIGGVKQLLVSQNILIHNLISEVNRLKDHKNETKTITPWKTCMEHCWFYGAIIYR</sequence>
<evidence type="ECO:0000313" key="1">
    <source>
        <dbReference type="EMBL" id="KAK9873032.1"/>
    </source>
</evidence>
<gene>
    <name evidence="1" type="ORF">WA026_020764</name>
</gene>
<reference evidence="1 2" key="1">
    <citation type="submission" date="2023-03" db="EMBL/GenBank/DDBJ databases">
        <title>Genome insight into feeding habits of ladybird beetles.</title>
        <authorList>
            <person name="Li H.-S."/>
            <person name="Huang Y.-H."/>
            <person name="Pang H."/>
        </authorList>
    </citation>
    <scope>NUCLEOTIDE SEQUENCE [LARGE SCALE GENOMIC DNA]</scope>
    <source>
        <strain evidence="1">SYSU_2023b</strain>
        <tissue evidence="1">Whole body</tissue>
    </source>
</reference>
<proteinExistence type="predicted"/>
<comment type="caution">
    <text evidence="1">The sequence shown here is derived from an EMBL/GenBank/DDBJ whole genome shotgun (WGS) entry which is preliminary data.</text>
</comment>
<evidence type="ECO:0000313" key="2">
    <source>
        <dbReference type="Proteomes" id="UP001431783"/>
    </source>
</evidence>